<comment type="caution">
    <text evidence="4">The sequence shown here is derived from an EMBL/GenBank/DDBJ whole genome shotgun (WGS) entry which is preliminary data.</text>
</comment>
<accession>A0A6G4CLZ8</accession>
<proteinExistence type="predicted"/>
<name>A0A6G4CLZ8_CLOBO</name>
<dbReference type="AlphaFoldDB" id="A0A6G4CLZ8"/>
<dbReference type="Pfam" id="PF03358">
    <property type="entry name" value="FMN_red"/>
    <property type="match status" value="1"/>
</dbReference>
<dbReference type="GO" id="GO:0016491">
    <property type="term" value="F:oxidoreductase activity"/>
    <property type="evidence" value="ECO:0007669"/>
    <property type="project" value="InterPro"/>
</dbReference>
<organism evidence="4">
    <name type="scientific">Clostridium botulinum</name>
    <dbReference type="NCBI Taxonomy" id="1491"/>
    <lineage>
        <taxon>Bacteria</taxon>
        <taxon>Bacillati</taxon>
        <taxon>Bacillota</taxon>
        <taxon>Clostridia</taxon>
        <taxon>Eubacteriales</taxon>
        <taxon>Clostridiaceae</taxon>
        <taxon>Clostridium</taxon>
    </lineage>
</organism>
<dbReference type="EMBL" id="SGKT01000004">
    <property type="protein sequence ID" value="NEZ74281.1"/>
    <property type="molecule type" value="Genomic_DNA"/>
</dbReference>
<dbReference type="InterPro" id="IPR005025">
    <property type="entry name" value="FMN_Rdtase-like_dom"/>
</dbReference>
<evidence type="ECO:0000259" key="3">
    <source>
        <dbReference type="Pfam" id="PF03358"/>
    </source>
</evidence>
<evidence type="ECO:0000256" key="2">
    <source>
        <dbReference type="ARBA" id="ARBA00022643"/>
    </source>
</evidence>
<evidence type="ECO:0000313" key="4">
    <source>
        <dbReference type="EMBL" id="NEZ74281.1"/>
    </source>
</evidence>
<reference evidence="4" key="1">
    <citation type="submission" date="2019-02" db="EMBL/GenBank/DDBJ databases">
        <title>Genome sequencing of Clostridium botulinum clinical isolates.</title>
        <authorList>
            <person name="Brunt J."/>
            <person name="Van Vliet A.H.M."/>
            <person name="Stringer S.C."/>
            <person name="Grant K.A."/>
            <person name="Carter A.C."/>
            <person name="Peck M.W."/>
        </authorList>
    </citation>
    <scope>NUCLEOTIDE SEQUENCE</scope>
    <source>
        <strain evidence="4">H114400598</strain>
    </source>
</reference>
<dbReference type="InterPro" id="IPR029039">
    <property type="entry name" value="Flavoprotein-like_sf"/>
</dbReference>
<dbReference type="Gene3D" id="3.40.50.360">
    <property type="match status" value="1"/>
</dbReference>
<dbReference type="PANTHER" id="PTHR43278">
    <property type="entry name" value="NAD(P)H-DEPENDENT FMN-CONTAINING OXIDOREDUCTASE YWQN-RELATED"/>
    <property type="match status" value="1"/>
</dbReference>
<dbReference type="PANTHER" id="PTHR43278:SF2">
    <property type="entry name" value="IRON-SULFUR FLAVOPROTEIN"/>
    <property type="match status" value="1"/>
</dbReference>
<keyword evidence="1" id="KW-0285">Flavoprotein</keyword>
<keyword evidence="2" id="KW-0288">FMN</keyword>
<sequence length="218" mass="24544">MKVLGINGSPRKQWNTAALLTKALEGVASLGVETELIHLYNLNYKGCVSCFACKLIDGRSYGRCAINDDLGPILKKIEECDAIIMGSPIYFGQVTGEMKSFLERLLFQYLVYDGKGTSLLKKKILTGFIYTMNVNENILKDIGYDQNFKAMEKTLIRFFGSSESLIVTDTYQFDDYSKYVTTGLDAQAKTKRNHDEFPKDCLKAFNMGVRFAQQINAD</sequence>
<evidence type="ECO:0000256" key="1">
    <source>
        <dbReference type="ARBA" id="ARBA00022630"/>
    </source>
</evidence>
<gene>
    <name evidence="4" type="ORF">EXM56_02735</name>
</gene>
<dbReference type="InterPro" id="IPR051796">
    <property type="entry name" value="ISF_SsuE-like"/>
</dbReference>
<protein>
    <submittedName>
        <fullName evidence="4">Flavodoxin family protein</fullName>
    </submittedName>
</protein>
<dbReference type="SUPFAM" id="SSF52218">
    <property type="entry name" value="Flavoproteins"/>
    <property type="match status" value="1"/>
</dbReference>
<feature type="domain" description="NADPH-dependent FMN reductase-like" evidence="3">
    <location>
        <begin position="1"/>
        <end position="116"/>
    </location>
</feature>